<organism evidence="4 5">
    <name type="scientific">Polarella glacialis</name>
    <name type="common">Dinoflagellate</name>
    <dbReference type="NCBI Taxonomy" id="89957"/>
    <lineage>
        <taxon>Eukaryota</taxon>
        <taxon>Sar</taxon>
        <taxon>Alveolata</taxon>
        <taxon>Dinophyceae</taxon>
        <taxon>Suessiales</taxon>
        <taxon>Suessiaceae</taxon>
        <taxon>Polarella</taxon>
    </lineage>
</organism>
<evidence type="ECO:0000313" key="6">
    <source>
        <dbReference type="Proteomes" id="UP000654075"/>
    </source>
</evidence>
<proteinExistence type="predicted"/>
<protein>
    <submittedName>
        <fullName evidence="4">Uncharacterized protein</fullName>
    </submittedName>
</protein>
<keyword evidence="6" id="KW-1185">Reference proteome</keyword>
<feature type="transmembrane region" description="Helical" evidence="2">
    <location>
        <begin position="352"/>
        <end position="371"/>
    </location>
</feature>
<feature type="transmembrane region" description="Helical" evidence="2">
    <location>
        <begin position="318"/>
        <end position="340"/>
    </location>
</feature>
<dbReference type="EMBL" id="CAJNNV010009975">
    <property type="protein sequence ID" value="CAE8598037.1"/>
    <property type="molecule type" value="Genomic_DNA"/>
</dbReference>
<sequence length="635" mass="70096">MATDEQLARTIAMLVAEQCDKQVVALFAELQEKLSTDVKSAVFNQLVRCQVNLSAIDGKSTSSVVRHVPVLDLSEKPRTGSQIPPKTLSVDSDQDLSVLPKMKQELQQQPRPQSKARTHFSVPPGSDSDEHEQQMFGMSPVDKVPSEPPPLLPSPLVLSPEQEKFRQNYRQFRAGEAFGAVGEFKDVGKQTSPAVQNVKSLKGKLKTSFQGTESRGLGAMQLARFNALVPARSNTIRPIPTPPVPPHNVEPHLESVIFFEDERGGLPKGPPKTMSQAWAVQNENLARSASAFSDARIKMPWWLSLFFGFRHSRCRHAIVMPLYTTAIFCCTLAAVAGQLVHMRNPSSLGGRFGNAVIFIMGICAAACLLQLNFRRPGRQSAVHVTSEIFMNNVMLPDYVDLWLERSRRSRLEVAFLWFLSVAAETAVVLWRSDSLDPGKAVVHLVVFATVATLVSALSLYLLLVCSAQAAMVDHYSATAAELPRNYEVLGQRWDQIQAILRRSAKCLTPCLLILTLSPVVVVAASIVELAVENEYNAQMILWELIPKTFGLLGIIRVLSQIGEVTGNCDRLPVFLNSLLLGDGFNQESSRLIHFIKRSKAGFYIFDTKVDYTVMSKFPSVFSGGMLALLAQAVRL</sequence>
<dbReference type="AlphaFoldDB" id="A0A813L9D1"/>
<gene>
    <name evidence="3" type="ORF">PGLA1383_LOCUS16451</name>
    <name evidence="4" type="ORF">PGLA2088_LOCUS42369</name>
</gene>
<evidence type="ECO:0000313" key="5">
    <source>
        <dbReference type="Proteomes" id="UP000626109"/>
    </source>
</evidence>
<comment type="caution">
    <text evidence="4">The sequence shown here is derived from an EMBL/GenBank/DDBJ whole genome shotgun (WGS) entry which is preliminary data.</text>
</comment>
<name>A0A813L9D1_POLGL</name>
<evidence type="ECO:0000313" key="3">
    <source>
        <dbReference type="EMBL" id="CAE8598037.1"/>
    </source>
</evidence>
<feature type="region of interest" description="Disordered" evidence="1">
    <location>
        <begin position="104"/>
        <end position="157"/>
    </location>
</feature>
<keyword evidence="2" id="KW-1133">Transmembrane helix</keyword>
<evidence type="ECO:0000256" key="2">
    <source>
        <dbReference type="SAM" id="Phobius"/>
    </source>
</evidence>
<dbReference type="Proteomes" id="UP000654075">
    <property type="component" value="Unassembled WGS sequence"/>
</dbReference>
<feature type="transmembrane region" description="Helical" evidence="2">
    <location>
        <begin position="413"/>
        <end position="430"/>
    </location>
</feature>
<reference evidence="4" key="1">
    <citation type="submission" date="2021-02" db="EMBL/GenBank/DDBJ databases">
        <authorList>
            <person name="Dougan E. K."/>
            <person name="Rhodes N."/>
            <person name="Thang M."/>
            <person name="Chan C."/>
        </authorList>
    </citation>
    <scope>NUCLEOTIDE SEQUENCE</scope>
</reference>
<feature type="transmembrane region" description="Helical" evidence="2">
    <location>
        <begin position="506"/>
        <end position="527"/>
    </location>
</feature>
<evidence type="ECO:0000313" key="4">
    <source>
        <dbReference type="EMBL" id="CAE8722173.1"/>
    </source>
</evidence>
<evidence type="ECO:0000256" key="1">
    <source>
        <dbReference type="SAM" id="MobiDB-lite"/>
    </source>
</evidence>
<dbReference type="EMBL" id="CAJNNW010034270">
    <property type="protein sequence ID" value="CAE8722173.1"/>
    <property type="molecule type" value="Genomic_DNA"/>
</dbReference>
<keyword evidence="2" id="KW-0812">Transmembrane</keyword>
<keyword evidence="2" id="KW-0472">Membrane</keyword>
<feature type="transmembrane region" description="Helical" evidence="2">
    <location>
        <begin position="442"/>
        <end position="463"/>
    </location>
</feature>
<accession>A0A813L9D1</accession>
<dbReference type="Proteomes" id="UP000626109">
    <property type="component" value="Unassembled WGS sequence"/>
</dbReference>